<feature type="non-terminal residue" evidence="2">
    <location>
        <position position="110"/>
    </location>
</feature>
<accession>A0A6J4MZ20</accession>
<feature type="compositionally biased region" description="Pro residues" evidence="1">
    <location>
        <begin position="22"/>
        <end position="31"/>
    </location>
</feature>
<dbReference type="EMBL" id="CADCTV010000902">
    <property type="protein sequence ID" value="CAA9368298.1"/>
    <property type="molecule type" value="Genomic_DNA"/>
</dbReference>
<gene>
    <name evidence="2" type="ORF">AVDCRST_MAG89-4319</name>
</gene>
<sequence>WCRSRAASVSKSRAIGGRPCGPRLPSPPAPLPQAGEGRIRSRSAGAVCVQVKPSAVWKAFRLRCGGFTRSARLRGHPHRLYLPHATHAPFGAPLRVLRSLRVRPSSPSPD</sequence>
<feature type="compositionally biased region" description="Low complexity" evidence="1">
    <location>
        <begin position="1"/>
        <end position="21"/>
    </location>
</feature>
<name>A0A6J4MZ20_9BACT</name>
<reference evidence="2" key="1">
    <citation type="submission" date="2020-02" db="EMBL/GenBank/DDBJ databases">
        <authorList>
            <person name="Meier V. D."/>
        </authorList>
    </citation>
    <scope>NUCLEOTIDE SEQUENCE</scope>
    <source>
        <strain evidence="2">AVDCRST_MAG89</strain>
    </source>
</reference>
<evidence type="ECO:0000256" key="1">
    <source>
        <dbReference type="SAM" id="MobiDB-lite"/>
    </source>
</evidence>
<organism evidence="2">
    <name type="scientific">uncultured Gemmatimonadota bacterium</name>
    <dbReference type="NCBI Taxonomy" id="203437"/>
    <lineage>
        <taxon>Bacteria</taxon>
        <taxon>Pseudomonadati</taxon>
        <taxon>Gemmatimonadota</taxon>
        <taxon>environmental samples</taxon>
    </lineage>
</organism>
<evidence type="ECO:0000313" key="2">
    <source>
        <dbReference type="EMBL" id="CAA9368298.1"/>
    </source>
</evidence>
<feature type="region of interest" description="Disordered" evidence="1">
    <location>
        <begin position="1"/>
        <end position="38"/>
    </location>
</feature>
<dbReference type="AlphaFoldDB" id="A0A6J4MZ20"/>
<protein>
    <submittedName>
        <fullName evidence="2">Uncharacterized protein</fullName>
    </submittedName>
</protein>
<feature type="non-terminal residue" evidence="2">
    <location>
        <position position="1"/>
    </location>
</feature>
<proteinExistence type="predicted"/>